<protein>
    <submittedName>
        <fullName evidence="1">Uncharacterized protein</fullName>
    </submittedName>
</protein>
<organism evidence="1 2">
    <name type="scientific">Habropoda laboriosa</name>
    <dbReference type="NCBI Taxonomy" id="597456"/>
    <lineage>
        <taxon>Eukaryota</taxon>
        <taxon>Metazoa</taxon>
        <taxon>Ecdysozoa</taxon>
        <taxon>Arthropoda</taxon>
        <taxon>Hexapoda</taxon>
        <taxon>Insecta</taxon>
        <taxon>Pterygota</taxon>
        <taxon>Neoptera</taxon>
        <taxon>Endopterygota</taxon>
        <taxon>Hymenoptera</taxon>
        <taxon>Apocrita</taxon>
        <taxon>Aculeata</taxon>
        <taxon>Apoidea</taxon>
        <taxon>Anthophila</taxon>
        <taxon>Apidae</taxon>
        <taxon>Habropoda</taxon>
    </lineage>
</organism>
<keyword evidence="2" id="KW-1185">Reference proteome</keyword>
<sequence>MHRCTKLYLNTGVVRVVHLKVKRFRGNSGPATNVSLSVNVAKIERCILH</sequence>
<name>A0A0L7QVQ9_9HYME</name>
<evidence type="ECO:0000313" key="2">
    <source>
        <dbReference type="Proteomes" id="UP000053825"/>
    </source>
</evidence>
<dbReference type="AlphaFoldDB" id="A0A0L7QVQ9"/>
<dbReference type="Proteomes" id="UP000053825">
    <property type="component" value="Unassembled WGS sequence"/>
</dbReference>
<accession>A0A0L7QVQ9</accession>
<proteinExistence type="predicted"/>
<gene>
    <name evidence="1" type="ORF">WH47_05268</name>
</gene>
<reference evidence="1 2" key="1">
    <citation type="submission" date="2015-07" db="EMBL/GenBank/DDBJ databases">
        <title>The genome of Habropoda laboriosa.</title>
        <authorList>
            <person name="Pan H."/>
            <person name="Kapheim K."/>
        </authorList>
    </citation>
    <scope>NUCLEOTIDE SEQUENCE [LARGE SCALE GENOMIC DNA]</scope>
    <source>
        <strain evidence="1">0110345459</strain>
    </source>
</reference>
<evidence type="ECO:0000313" key="1">
    <source>
        <dbReference type="EMBL" id="KOC62626.1"/>
    </source>
</evidence>
<dbReference type="EMBL" id="KQ414726">
    <property type="protein sequence ID" value="KOC62626.1"/>
    <property type="molecule type" value="Genomic_DNA"/>
</dbReference>